<keyword evidence="1" id="KW-1133">Transmembrane helix</keyword>
<gene>
    <name evidence="2" type="ORF">Taro_001036</name>
</gene>
<evidence type="ECO:0000256" key="1">
    <source>
        <dbReference type="SAM" id="Phobius"/>
    </source>
</evidence>
<dbReference type="EMBL" id="NMUH01000021">
    <property type="protein sequence ID" value="MQL68786.1"/>
    <property type="molecule type" value="Genomic_DNA"/>
</dbReference>
<keyword evidence="1" id="KW-0472">Membrane</keyword>
<keyword evidence="1" id="KW-0812">Transmembrane</keyword>
<keyword evidence="3" id="KW-1185">Reference proteome</keyword>
<feature type="transmembrane region" description="Helical" evidence="1">
    <location>
        <begin position="413"/>
        <end position="434"/>
    </location>
</feature>
<accession>A0A843TEV8</accession>
<name>A0A843TEV8_COLES</name>
<feature type="transmembrane region" description="Helical" evidence="1">
    <location>
        <begin position="367"/>
        <end position="392"/>
    </location>
</feature>
<dbReference type="Proteomes" id="UP000652761">
    <property type="component" value="Unassembled WGS sequence"/>
</dbReference>
<proteinExistence type="predicted"/>
<dbReference type="AlphaFoldDB" id="A0A843TEV8"/>
<feature type="transmembrane region" description="Helical" evidence="1">
    <location>
        <begin position="440"/>
        <end position="464"/>
    </location>
</feature>
<feature type="transmembrane region" description="Helical" evidence="1">
    <location>
        <begin position="284"/>
        <end position="310"/>
    </location>
</feature>
<evidence type="ECO:0000313" key="3">
    <source>
        <dbReference type="Proteomes" id="UP000652761"/>
    </source>
</evidence>
<sequence>MSVLELAADRADSGAEEKTRTDSPLSLCLSLHWFQSHVVVLVVRLQLGQAAVVRTRASGGSHSVFSRLRGSVCGCQSVVASVYVVLTWLFRGLGRCAEGCFRSVSDSVGFCGSRVCGPTSVGGRGVVLFSSAGTGNPYWALFARLTPLLPSARGSSSRELGVGRVAVAIMAPCVLSSSESKCCELLYLSVLLPCMIHARVAGCSCCCAACVASVVARRVRAIAARLALDSLAVVLLVWKMLARQSRLRCIAWLPCVLVRISLRTNGALVVLVEALPEPACVASAVLLAAVFSLMVRVVWSWGLCILVKVLPTIALCHFWRRFFPGVLCVLVSKFLGRAGGTCVSLWLEWFASFLTPGVLLQMVVWVAMLHCGVSIALLCTGFLVGLLVQALFRCLGWRDLPHRVLMLERFGLCRLEPGCIVLYIGWLLVLVVALSVVRQALVVASVPVFPLALGAIVFGYGTLLRGWHVGSLAKPCVRVAGVLPTLHWFSIVRGIDIFHVSVTVCHVVECVTPSFCGPAFVWFLRVRLSSLLDREEGLGVKATCQVSRSPEVPTHATHGSEGLRPLAPPFFPFSSSLPFPLFSGGGGLPPAIRRYGEAGSSCGAAARSWSEEEVANRCEGPFVGWFLRSKGGCRDTSLEVTSNLSPSGSDRLAVAAVVAVYLWGSDDVLVAFLFPCRLAAGQWPRLGSGLLTLNAIGRYAAFKSEGGPMVVVT</sequence>
<evidence type="ECO:0000313" key="2">
    <source>
        <dbReference type="EMBL" id="MQL68786.1"/>
    </source>
</evidence>
<protein>
    <submittedName>
        <fullName evidence="2">Uncharacterized protein</fullName>
    </submittedName>
</protein>
<comment type="caution">
    <text evidence="2">The sequence shown here is derived from an EMBL/GenBank/DDBJ whole genome shotgun (WGS) entry which is preliminary data.</text>
</comment>
<reference evidence="2" key="1">
    <citation type="submission" date="2017-07" db="EMBL/GenBank/DDBJ databases">
        <title>Taro Niue Genome Assembly and Annotation.</title>
        <authorList>
            <person name="Atibalentja N."/>
            <person name="Keating K."/>
            <person name="Fields C.J."/>
        </authorList>
    </citation>
    <scope>NUCLEOTIDE SEQUENCE</scope>
    <source>
        <strain evidence="2">Niue_2</strain>
        <tissue evidence="2">Leaf</tissue>
    </source>
</reference>
<organism evidence="2 3">
    <name type="scientific">Colocasia esculenta</name>
    <name type="common">Wild taro</name>
    <name type="synonym">Arum esculentum</name>
    <dbReference type="NCBI Taxonomy" id="4460"/>
    <lineage>
        <taxon>Eukaryota</taxon>
        <taxon>Viridiplantae</taxon>
        <taxon>Streptophyta</taxon>
        <taxon>Embryophyta</taxon>
        <taxon>Tracheophyta</taxon>
        <taxon>Spermatophyta</taxon>
        <taxon>Magnoliopsida</taxon>
        <taxon>Liliopsida</taxon>
        <taxon>Araceae</taxon>
        <taxon>Aroideae</taxon>
        <taxon>Colocasieae</taxon>
        <taxon>Colocasia</taxon>
    </lineage>
</organism>